<dbReference type="Pfam" id="PF13561">
    <property type="entry name" value="adh_short_C2"/>
    <property type="match status" value="1"/>
</dbReference>
<dbReference type="Proteomes" id="UP000254978">
    <property type="component" value="Unassembled WGS sequence"/>
</dbReference>
<dbReference type="SUPFAM" id="SSF51735">
    <property type="entry name" value="NAD(P)-binding Rossmann-fold domains"/>
    <property type="match status" value="1"/>
</dbReference>
<dbReference type="EC" id="1.1.1.100" evidence="3"/>
<name>A0A378TBK8_9MYCO</name>
<dbReference type="PANTHER" id="PTHR42760">
    <property type="entry name" value="SHORT-CHAIN DEHYDROGENASES/REDUCTASES FAMILY MEMBER"/>
    <property type="match status" value="1"/>
</dbReference>
<dbReference type="GO" id="GO:0004316">
    <property type="term" value="F:3-oxoacyl-[acyl-carrier-protein] reductase (NADPH) activity"/>
    <property type="evidence" value="ECO:0007669"/>
    <property type="project" value="UniProtKB-EC"/>
</dbReference>
<dbReference type="GO" id="GO:0030497">
    <property type="term" value="P:fatty acid elongation"/>
    <property type="evidence" value="ECO:0007669"/>
    <property type="project" value="TreeGrafter"/>
</dbReference>
<accession>A0A378TBK8</accession>
<proteinExistence type="inferred from homology"/>
<dbReference type="EMBL" id="UGQT01000001">
    <property type="protein sequence ID" value="STZ57844.1"/>
    <property type="molecule type" value="Genomic_DNA"/>
</dbReference>
<evidence type="ECO:0000256" key="2">
    <source>
        <dbReference type="ARBA" id="ARBA00023002"/>
    </source>
</evidence>
<dbReference type="Gene3D" id="3.40.50.720">
    <property type="entry name" value="NAD(P)-binding Rossmann-like Domain"/>
    <property type="match status" value="1"/>
</dbReference>
<evidence type="ECO:0000256" key="1">
    <source>
        <dbReference type="ARBA" id="ARBA00006484"/>
    </source>
</evidence>
<evidence type="ECO:0000313" key="3">
    <source>
        <dbReference type="EMBL" id="STZ57844.1"/>
    </source>
</evidence>
<organism evidence="3 4">
    <name type="scientific">Mycolicibacterium tokaiense</name>
    <dbReference type="NCBI Taxonomy" id="39695"/>
    <lineage>
        <taxon>Bacteria</taxon>
        <taxon>Bacillati</taxon>
        <taxon>Actinomycetota</taxon>
        <taxon>Actinomycetes</taxon>
        <taxon>Mycobacteriales</taxon>
        <taxon>Mycobacteriaceae</taxon>
        <taxon>Mycolicibacterium</taxon>
    </lineage>
</organism>
<dbReference type="FunFam" id="3.40.50.720:FF:000084">
    <property type="entry name" value="Short-chain dehydrogenase reductase"/>
    <property type="match status" value="1"/>
</dbReference>
<keyword evidence="2 3" id="KW-0560">Oxidoreductase</keyword>
<dbReference type="AlphaFoldDB" id="A0A378TBK8"/>
<dbReference type="InterPro" id="IPR036291">
    <property type="entry name" value="NAD(P)-bd_dom_sf"/>
</dbReference>
<protein>
    <submittedName>
        <fullName evidence="3">Short-chain dehydrogenase/reductase SDR</fullName>
        <ecNumber evidence="3">1.1.1.100</ecNumber>
    </submittedName>
</protein>
<dbReference type="PRINTS" id="PR00080">
    <property type="entry name" value="SDRFAMILY"/>
</dbReference>
<gene>
    <name evidence="3" type="primary">fabG_10</name>
    <name evidence="3" type="ORF">NCTC10821_01348</name>
</gene>
<reference evidence="3 4" key="1">
    <citation type="submission" date="2018-06" db="EMBL/GenBank/DDBJ databases">
        <authorList>
            <consortium name="Pathogen Informatics"/>
            <person name="Doyle S."/>
        </authorList>
    </citation>
    <scope>NUCLEOTIDE SEQUENCE [LARGE SCALE GENOMIC DNA]</scope>
    <source>
        <strain evidence="3 4">NCTC10821</strain>
    </source>
</reference>
<dbReference type="PANTHER" id="PTHR42760:SF129">
    <property type="entry name" value="OXIDOREDUCTASE"/>
    <property type="match status" value="1"/>
</dbReference>
<comment type="similarity">
    <text evidence="1">Belongs to the short-chain dehydrogenases/reductases (SDR) family.</text>
</comment>
<dbReference type="PRINTS" id="PR00081">
    <property type="entry name" value="GDHRDH"/>
</dbReference>
<keyword evidence="4" id="KW-1185">Reference proteome</keyword>
<evidence type="ECO:0000313" key="4">
    <source>
        <dbReference type="Proteomes" id="UP000254978"/>
    </source>
</evidence>
<dbReference type="RefSeq" id="WP_115277929.1">
    <property type="nucleotide sequence ID" value="NZ_AP022600.1"/>
</dbReference>
<sequence>MQADTPVAVVTGAGSAEGIGFASARLIGRSHRVLVAATSDRIHQRVDELRAGGVDAAGFVGDLSDSAVAAALVESARAQWGRVDVLINNAGMVATTGAEQQLAAGETPDDQWRAALARNLDTTFYVTRAALAPMSNRGYGRIVNVASVSGPVMAYRGDAAYHAAKAAIVGLTRSLALDYGHLGITANVVAPGWIETASATEHERRMGAATPLGRPGRPDEVAEVVTFLASPGASYVSGQVMVVDGANSVAEERGAGLWVT</sequence>
<dbReference type="InterPro" id="IPR002347">
    <property type="entry name" value="SDR_fam"/>
</dbReference>
<dbReference type="OrthoDB" id="4350228at2"/>